<comment type="similarity">
    <text evidence="1">Belongs to the ketopantoate reductase family.</text>
</comment>
<dbReference type="InterPro" id="IPR013328">
    <property type="entry name" value="6PGD_dom2"/>
</dbReference>
<dbReference type="Pfam" id="PF02558">
    <property type="entry name" value="ApbA"/>
    <property type="match status" value="1"/>
</dbReference>
<evidence type="ECO:0000256" key="1">
    <source>
        <dbReference type="ARBA" id="ARBA00007870"/>
    </source>
</evidence>
<dbReference type="Gene3D" id="1.10.1040.10">
    <property type="entry name" value="N-(1-d-carboxylethyl)-l-norvaline Dehydrogenase, domain 2"/>
    <property type="match status" value="1"/>
</dbReference>
<name>A0A381U0G8_9ZZZZ</name>
<keyword evidence="3" id="KW-0560">Oxidoreductase</keyword>
<dbReference type="AlphaFoldDB" id="A0A381U0G8"/>
<dbReference type="FunFam" id="1.10.1040.10:FF:000017">
    <property type="entry name" value="2-dehydropantoate 2-reductase"/>
    <property type="match status" value="1"/>
</dbReference>
<dbReference type="NCBIfam" id="TIGR00745">
    <property type="entry name" value="apbA_panE"/>
    <property type="match status" value="1"/>
</dbReference>
<protein>
    <recommendedName>
        <fullName evidence="7">2-dehydropantoate 2-reductase</fullName>
    </recommendedName>
</protein>
<sequence length="317" mass="35140">VGAGATGGYLGVKLINAGFDVSLVARGAHLTAMKKKGLTLIENDKEITCSPKCSDSMKELGKMDFIFITLKAYSINGLVKEISTMFDENTSVISAYNGIPWWYFFGAEGQFKNYRIKCIDPENIQWNVITPERIIGCVVYPATEIIEPGVIKHIEGNRFSLGEPNGAQTERISRISKAMARADLKAPVRKNIRQEIWMKLIGNLAFNPLSVITEETLDVLLLNEENKKTAYEAMKEATSIMDKLNVPMSISIDQRIEGAAKVGSHKTSMLQDYEKGKELELDALVVAVKEIADLLGIKTPTIDRILHTVTEKISKNN</sequence>
<dbReference type="InterPro" id="IPR013332">
    <property type="entry name" value="KPR_N"/>
</dbReference>
<dbReference type="FunFam" id="3.40.50.720:FF:000307">
    <property type="entry name" value="2-dehydropantoate 2-reductase"/>
    <property type="match status" value="1"/>
</dbReference>
<evidence type="ECO:0000259" key="5">
    <source>
        <dbReference type="Pfam" id="PF08546"/>
    </source>
</evidence>
<dbReference type="InterPro" id="IPR008927">
    <property type="entry name" value="6-PGluconate_DH-like_C_sf"/>
</dbReference>
<accession>A0A381U0G8</accession>
<dbReference type="EMBL" id="UINC01005412">
    <property type="protein sequence ID" value="SVA21168.1"/>
    <property type="molecule type" value="Genomic_DNA"/>
</dbReference>
<dbReference type="GO" id="GO:0008677">
    <property type="term" value="F:2-dehydropantoate 2-reductase activity"/>
    <property type="evidence" value="ECO:0007669"/>
    <property type="project" value="InterPro"/>
</dbReference>
<evidence type="ECO:0008006" key="7">
    <source>
        <dbReference type="Google" id="ProtNLM"/>
    </source>
</evidence>
<dbReference type="PANTHER" id="PTHR21708">
    <property type="entry name" value="PROBABLE 2-DEHYDROPANTOATE 2-REDUCTASE"/>
    <property type="match status" value="1"/>
</dbReference>
<evidence type="ECO:0000256" key="2">
    <source>
        <dbReference type="ARBA" id="ARBA00022857"/>
    </source>
</evidence>
<dbReference type="InterPro" id="IPR051402">
    <property type="entry name" value="KPR-Related"/>
</dbReference>
<feature type="domain" description="Ketopantoate reductase C-terminal" evidence="5">
    <location>
        <begin position="191"/>
        <end position="311"/>
    </location>
</feature>
<dbReference type="InterPro" id="IPR003710">
    <property type="entry name" value="ApbA"/>
</dbReference>
<evidence type="ECO:0000259" key="4">
    <source>
        <dbReference type="Pfam" id="PF02558"/>
    </source>
</evidence>
<organism evidence="6">
    <name type="scientific">marine metagenome</name>
    <dbReference type="NCBI Taxonomy" id="408172"/>
    <lineage>
        <taxon>unclassified sequences</taxon>
        <taxon>metagenomes</taxon>
        <taxon>ecological metagenomes</taxon>
    </lineage>
</organism>
<gene>
    <name evidence="6" type="ORF">METZ01_LOCUS74022</name>
</gene>
<proteinExistence type="inferred from homology"/>
<dbReference type="SUPFAM" id="SSF48179">
    <property type="entry name" value="6-phosphogluconate dehydrogenase C-terminal domain-like"/>
    <property type="match status" value="1"/>
</dbReference>
<evidence type="ECO:0000313" key="6">
    <source>
        <dbReference type="EMBL" id="SVA21168.1"/>
    </source>
</evidence>
<dbReference type="Gene3D" id="3.40.50.720">
    <property type="entry name" value="NAD(P)-binding Rossmann-like Domain"/>
    <property type="match status" value="1"/>
</dbReference>
<dbReference type="Pfam" id="PF08546">
    <property type="entry name" value="ApbA_C"/>
    <property type="match status" value="1"/>
</dbReference>
<dbReference type="PANTHER" id="PTHR21708:SF45">
    <property type="entry name" value="2-DEHYDROPANTOATE 2-REDUCTASE"/>
    <property type="match status" value="1"/>
</dbReference>
<reference evidence="6" key="1">
    <citation type="submission" date="2018-05" db="EMBL/GenBank/DDBJ databases">
        <authorList>
            <person name="Lanie J.A."/>
            <person name="Ng W.-L."/>
            <person name="Kazmierczak K.M."/>
            <person name="Andrzejewski T.M."/>
            <person name="Davidsen T.M."/>
            <person name="Wayne K.J."/>
            <person name="Tettelin H."/>
            <person name="Glass J.I."/>
            <person name="Rusch D."/>
            <person name="Podicherti R."/>
            <person name="Tsui H.-C.T."/>
            <person name="Winkler M.E."/>
        </authorList>
    </citation>
    <scope>NUCLEOTIDE SEQUENCE</scope>
</reference>
<feature type="domain" description="Ketopantoate reductase N-terminal" evidence="4">
    <location>
        <begin position="1"/>
        <end position="165"/>
    </location>
</feature>
<dbReference type="SUPFAM" id="SSF51735">
    <property type="entry name" value="NAD(P)-binding Rossmann-fold domains"/>
    <property type="match status" value="1"/>
</dbReference>
<keyword evidence="2" id="KW-0521">NADP</keyword>
<dbReference type="InterPro" id="IPR013752">
    <property type="entry name" value="KPA_reductase"/>
</dbReference>
<dbReference type="GO" id="GO:0005737">
    <property type="term" value="C:cytoplasm"/>
    <property type="evidence" value="ECO:0007669"/>
    <property type="project" value="TreeGrafter"/>
</dbReference>
<dbReference type="GO" id="GO:0015940">
    <property type="term" value="P:pantothenate biosynthetic process"/>
    <property type="evidence" value="ECO:0007669"/>
    <property type="project" value="InterPro"/>
</dbReference>
<dbReference type="NCBIfam" id="NF005089">
    <property type="entry name" value="PRK06522.1-4"/>
    <property type="match status" value="1"/>
</dbReference>
<evidence type="ECO:0000256" key="3">
    <source>
        <dbReference type="ARBA" id="ARBA00023002"/>
    </source>
</evidence>
<feature type="non-terminal residue" evidence="6">
    <location>
        <position position="1"/>
    </location>
</feature>
<dbReference type="InterPro" id="IPR036291">
    <property type="entry name" value="NAD(P)-bd_dom_sf"/>
</dbReference>